<organism evidence="8 9">
    <name type="scientific">Chryseolinea serpens</name>
    <dbReference type="NCBI Taxonomy" id="947013"/>
    <lineage>
        <taxon>Bacteria</taxon>
        <taxon>Pseudomonadati</taxon>
        <taxon>Bacteroidota</taxon>
        <taxon>Cytophagia</taxon>
        <taxon>Cytophagales</taxon>
        <taxon>Fulvivirgaceae</taxon>
        <taxon>Chryseolinea</taxon>
    </lineage>
</organism>
<dbReference type="EMBL" id="FQWQ01000003">
    <property type="protein sequence ID" value="SHH53390.1"/>
    <property type="molecule type" value="Genomic_DNA"/>
</dbReference>
<proteinExistence type="inferred from homology"/>
<dbReference type="InterPro" id="IPR012944">
    <property type="entry name" value="SusD_RagB_dom"/>
</dbReference>
<dbReference type="Proteomes" id="UP000184212">
    <property type="component" value="Unassembled WGS sequence"/>
</dbReference>
<evidence type="ECO:0000256" key="4">
    <source>
        <dbReference type="ARBA" id="ARBA00023136"/>
    </source>
</evidence>
<dbReference type="InterPro" id="IPR033985">
    <property type="entry name" value="SusD-like_N"/>
</dbReference>
<comment type="subcellular location">
    <subcellularLocation>
        <location evidence="1">Cell outer membrane</location>
    </subcellularLocation>
</comment>
<dbReference type="STRING" id="947013.SAMN04488109_4235"/>
<dbReference type="Pfam" id="PF07980">
    <property type="entry name" value="SusD_RagB"/>
    <property type="match status" value="1"/>
</dbReference>
<evidence type="ECO:0000256" key="5">
    <source>
        <dbReference type="ARBA" id="ARBA00023237"/>
    </source>
</evidence>
<keyword evidence="4" id="KW-0472">Membrane</keyword>
<dbReference type="RefSeq" id="WP_073139565.1">
    <property type="nucleotide sequence ID" value="NZ_FQWQ01000003.1"/>
</dbReference>
<keyword evidence="3" id="KW-0732">Signal</keyword>
<evidence type="ECO:0000259" key="7">
    <source>
        <dbReference type="Pfam" id="PF14322"/>
    </source>
</evidence>
<dbReference type="PROSITE" id="PS51257">
    <property type="entry name" value="PROKAR_LIPOPROTEIN"/>
    <property type="match status" value="1"/>
</dbReference>
<dbReference type="Gene3D" id="1.25.40.390">
    <property type="match status" value="1"/>
</dbReference>
<evidence type="ECO:0000256" key="1">
    <source>
        <dbReference type="ARBA" id="ARBA00004442"/>
    </source>
</evidence>
<dbReference type="OrthoDB" id="1147023at2"/>
<evidence type="ECO:0000259" key="6">
    <source>
        <dbReference type="Pfam" id="PF07980"/>
    </source>
</evidence>
<dbReference type="Pfam" id="PF14322">
    <property type="entry name" value="SusD-like_3"/>
    <property type="match status" value="1"/>
</dbReference>
<sequence length="490" mass="55240">MKKYTLYSIALTLLVAMGCEDFLSKTPDNRASLDSKEKLSELLVTAYPEVNYIAFCEAMSDNVEDNPSGVKDPANTDPYFWRDGTTTDQDTPENYWNGCYASIAASNHALELIANTGDPADLASQKGEALVTRAYNHFMLVTLFAQTYTATGIDAVNPGIPYVTDPEKQSFKEYDRGTVKSVYDQIEKDLTEGLPLINDQAYASGTEGTGVPKYHFTQAAAHAFATRFYLFKHDYEKVIEHANAVFPDGDFYTRLRPWNTTYSSYTGAELSLNYTKSTETANLLLCETSSLWARSFNAYRYSTGATKFIEMMNTNPSGKRYAFNGFYSSVGVYFVYKFKEHFVQTGTNSTTGFPYTIVPLFTAEEVLFNRAEAYVMLNNFTASLDDLNTWIATRVVNPVGTDGLWMEKLFDYYPDKKTSRDVVLAAILDFKRIEFVHEGQRWFDILRHNIEITHNVKGEEPIVLKAADKRRVLQIPREAVSTGGLSPNPR</sequence>
<dbReference type="SUPFAM" id="SSF48452">
    <property type="entry name" value="TPR-like"/>
    <property type="match status" value="1"/>
</dbReference>
<reference evidence="8 9" key="1">
    <citation type="submission" date="2016-11" db="EMBL/GenBank/DDBJ databases">
        <authorList>
            <person name="Jaros S."/>
            <person name="Januszkiewicz K."/>
            <person name="Wedrychowicz H."/>
        </authorList>
    </citation>
    <scope>NUCLEOTIDE SEQUENCE [LARGE SCALE GENOMIC DNA]</scope>
    <source>
        <strain evidence="8 9">DSM 24574</strain>
    </source>
</reference>
<feature type="domain" description="RagB/SusD" evidence="6">
    <location>
        <begin position="311"/>
        <end position="450"/>
    </location>
</feature>
<comment type="similarity">
    <text evidence="2">Belongs to the SusD family.</text>
</comment>
<dbReference type="AlphaFoldDB" id="A0A1M5TRV1"/>
<dbReference type="InterPro" id="IPR011990">
    <property type="entry name" value="TPR-like_helical_dom_sf"/>
</dbReference>
<evidence type="ECO:0000313" key="9">
    <source>
        <dbReference type="Proteomes" id="UP000184212"/>
    </source>
</evidence>
<protein>
    <submittedName>
        <fullName evidence="8">Starch-binding associating with outer membrane</fullName>
    </submittedName>
</protein>
<keyword evidence="5" id="KW-0998">Cell outer membrane</keyword>
<keyword evidence="9" id="KW-1185">Reference proteome</keyword>
<gene>
    <name evidence="8" type="ORF">SAMN04488109_4235</name>
</gene>
<name>A0A1M5TRV1_9BACT</name>
<feature type="domain" description="SusD-like N-terminal" evidence="7">
    <location>
        <begin position="21"/>
        <end position="230"/>
    </location>
</feature>
<evidence type="ECO:0000313" key="8">
    <source>
        <dbReference type="EMBL" id="SHH53390.1"/>
    </source>
</evidence>
<evidence type="ECO:0000256" key="3">
    <source>
        <dbReference type="ARBA" id="ARBA00022729"/>
    </source>
</evidence>
<accession>A0A1M5TRV1</accession>
<evidence type="ECO:0000256" key="2">
    <source>
        <dbReference type="ARBA" id="ARBA00006275"/>
    </source>
</evidence>